<dbReference type="CDD" id="cd00340">
    <property type="entry name" value="GSH_Peroxidase"/>
    <property type="match status" value="1"/>
</dbReference>
<dbReference type="OrthoDB" id="294052at2759"/>
<evidence type="ECO:0000256" key="2">
    <source>
        <dbReference type="ARBA" id="ARBA00006926"/>
    </source>
</evidence>
<feature type="domain" description="Importin N-terminal" evidence="9">
    <location>
        <begin position="1179"/>
        <end position="1251"/>
    </location>
</feature>
<evidence type="ECO:0000256" key="3">
    <source>
        <dbReference type="ARBA" id="ARBA00007991"/>
    </source>
</evidence>
<dbReference type="InterPro" id="IPR029760">
    <property type="entry name" value="GPX_CS"/>
</dbReference>
<evidence type="ECO:0000256" key="5">
    <source>
        <dbReference type="ARBA" id="ARBA00023002"/>
    </source>
</evidence>
<dbReference type="Pfam" id="PF25758">
    <property type="entry name" value="TPR_IPO11"/>
    <property type="match status" value="1"/>
</dbReference>
<dbReference type="GO" id="GO:0004601">
    <property type="term" value="F:peroxidase activity"/>
    <property type="evidence" value="ECO:0007669"/>
    <property type="project" value="UniProtKB-KW"/>
</dbReference>
<evidence type="ECO:0000256" key="1">
    <source>
        <dbReference type="ARBA" id="ARBA00006441"/>
    </source>
</evidence>
<dbReference type="Gene3D" id="1.25.10.10">
    <property type="entry name" value="Leucine-rich Repeat Variant"/>
    <property type="match status" value="1"/>
</dbReference>
<dbReference type="GO" id="GO:0006914">
    <property type="term" value="P:autophagy"/>
    <property type="evidence" value="ECO:0007669"/>
    <property type="project" value="UniProtKB-KW"/>
</dbReference>
<comment type="similarity">
    <text evidence="2 7">Belongs to the glutathione peroxidase family.</text>
</comment>
<evidence type="ECO:0000256" key="8">
    <source>
        <dbReference type="SAM" id="MobiDB-lite"/>
    </source>
</evidence>
<keyword evidence="5 7" id="KW-0560">Oxidoreductase</keyword>
<dbReference type="PROSITE" id="PS50166">
    <property type="entry name" value="IMPORTIN_B_NT"/>
    <property type="match status" value="1"/>
</dbReference>
<dbReference type="GO" id="GO:0006979">
    <property type="term" value="P:response to oxidative stress"/>
    <property type="evidence" value="ECO:0007669"/>
    <property type="project" value="InterPro"/>
</dbReference>
<dbReference type="SMART" id="SM00913">
    <property type="entry name" value="IBN_N"/>
    <property type="match status" value="1"/>
</dbReference>
<keyword evidence="11" id="KW-1185">Reference proteome</keyword>
<dbReference type="InterPro" id="IPR039272">
    <property type="entry name" value="CLEC16A/TT9"/>
</dbReference>
<dbReference type="InterPro" id="IPR000889">
    <property type="entry name" value="Glutathione_peroxidase"/>
</dbReference>
<dbReference type="GO" id="GO:0005794">
    <property type="term" value="C:Golgi apparatus"/>
    <property type="evidence" value="ECO:0007669"/>
    <property type="project" value="TreeGrafter"/>
</dbReference>
<feature type="compositionally biased region" description="Acidic residues" evidence="8">
    <location>
        <begin position="2043"/>
        <end position="2060"/>
    </location>
</feature>
<dbReference type="PROSITE" id="PS51355">
    <property type="entry name" value="GLUTATHIONE_PEROXID_3"/>
    <property type="match status" value="1"/>
</dbReference>
<evidence type="ECO:0000256" key="6">
    <source>
        <dbReference type="ARBA" id="ARBA00023006"/>
    </source>
</evidence>
<dbReference type="SUPFAM" id="SSF52833">
    <property type="entry name" value="Thioredoxin-like"/>
    <property type="match status" value="1"/>
</dbReference>
<comment type="similarity">
    <text evidence="1">Belongs to the CLEC16A/gop-1 family.</text>
</comment>
<dbReference type="InterPro" id="IPR001494">
    <property type="entry name" value="Importin-beta_N"/>
</dbReference>
<name>A0A7R9G8T1_9CRUS</name>
<dbReference type="InterPro" id="IPR016024">
    <property type="entry name" value="ARM-type_fold"/>
</dbReference>
<evidence type="ECO:0000256" key="7">
    <source>
        <dbReference type="RuleBase" id="RU000499"/>
    </source>
</evidence>
<accession>A0A7R9G8T1</accession>
<organism evidence="10">
    <name type="scientific">Notodromas monacha</name>
    <dbReference type="NCBI Taxonomy" id="399045"/>
    <lineage>
        <taxon>Eukaryota</taxon>
        <taxon>Metazoa</taxon>
        <taxon>Ecdysozoa</taxon>
        <taxon>Arthropoda</taxon>
        <taxon>Crustacea</taxon>
        <taxon>Oligostraca</taxon>
        <taxon>Ostracoda</taxon>
        <taxon>Podocopa</taxon>
        <taxon>Podocopida</taxon>
        <taxon>Cypridocopina</taxon>
        <taxon>Cypridoidea</taxon>
        <taxon>Cyprididae</taxon>
        <taxon>Notodromas</taxon>
    </lineage>
</organism>
<feature type="region of interest" description="Disordered" evidence="8">
    <location>
        <begin position="336"/>
        <end position="356"/>
    </location>
</feature>
<dbReference type="Pfam" id="PF25018">
    <property type="entry name" value="HEAT_IPO9_c"/>
    <property type="match status" value="1"/>
</dbReference>
<dbReference type="PANTHER" id="PTHR21481">
    <property type="entry name" value="PROTEIN CLEC16A"/>
    <property type="match status" value="1"/>
</dbReference>
<dbReference type="InterPro" id="IPR011989">
    <property type="entry name" value="ARM-like"/>
</dbReference>
<dbReference type="SUPFAM" id="SSF48371">
    <property type="entry name" value="ARM repeat"/>
    <property type="match status" value="1"/>
</dbReference>
<protein>
    <recommendedName>
        <fullName evidence="7">Glutathione peroxidase</fullName>
    </recommendedName>
</protein>
<dbReference type="PANTHER" id="PTHR21481:SF0">
    <property type="entry name" value="PROTEIN CLEC16A"/>
    <property type="match status" value="1"/>
</dbReference>
<dbReference type="InterPro" id="IPR019155">
    <property type="entry name" value="CLEC16A/TT9_N"/>
</dbReference>
<dbReference type="PRINTS" id="PR01011">
    <property type="entry name" value="GLUTPROXDASE"/>
</dbReference>
<proteinExistence type="inferred from homology"/>
<dbReference type="Pfam" id="PF09758">
    <property type="entry name" value="FPL"/>
    <property type="match status" value="1"/>
</dbReference>
<dbReference type="Proteomes" id="UP000678499">
    <property type="component" value="Unassembled WGS sequence"/>
</dbReference>
<dbReference type="GO" id="GO:0007034">
    <property type="term" value="P:vacuolar transport"/>
    <property type="evidence" value="ECO:0007669"/>
    <property type="project" value="TreeGrafter"/>
</dbReference>
<dbReference type="PROSITE" id="PS00763">
    <property type="entry name" value="GLUTATHIONE_PEROXID_2"/>
    <property type="match status" value="1"/>
</dbReference>
<evidence type="ECO:0000256" key="4">
    <source>
        <dbReference type="ARBA" id="ARBA00022559"/>
    </source>
</evidence>
<dbReference type="Pfam" id="PF03810">
    <property type="entry name" value="IBN_N"/>
    <property type="match status" value="1"/>
</dbReference>
<keyword evidence="6" id="KW-0072">Autophagy</keyword>
<evidence type="ECO:0000313" key="11">
    <source>
        <dbReference type="Proteomes" id="UP000678499"/>
    </source>
</evidence>
<dbReference type="GO" id="GO:1901096">
    <property type="term" value="P:regulation of autophagosome maturation"/>
    <property type="evidence" value="ECO:0007669"/>
    <property type="project" value="TreeGrafter"/>
</dbReference>
<dbReference type="InterPro" id="IPR056840">
    <property type="entry name" value="HEAT_IPO9_central"/>
</dbReference>
<dbReference type="GO" id="GO:0005770">
    <property type="term" value="C:late endosome"/>
    <property type="evidence" value="ECO:0007669"/>
    <property type="project" value="TreeGrafter"/>
</dbReference>
<reference evidence="10" key="1">
    <citation type="submission" date="2020-11" db="EMBL/GenBank/DDBJ databases">
        <authorList>
            <person name="Tran Van P."/>
        </authorList>
    </citation>
    <scope>NUCLEOTIDE SEQUENCE</scope>
</reference>
<comment type="similarity">
    <text evidence="3">Belongs to the importin beta family.</text>
</comment>
<dbReference type="InterPro" id="IPR045820">
    <property type="entry name" value="CLEC16A/TT9_C"/>
</dbReference>
<feature type="region of interest" description="Disordered" evidence="8">
    <location>
        <begin position="2043"/>
        <end position="2063"/>
    </location>
</feature>
<evidence type="ECO:0000313" key="10">
    <source>
        <dbReference type="EMBL" id="CAD7273384.1"/>
    </source>
</evidence>
<dbReference type="InterPro" id="IPR058669">
    <property type="entry name" value="TPR_IPO7/11-like"/>
</dbReference>
<sequence length="2161" mass="240801">MVTLHEKYAADGFRILAFPCNQFGRQEPGTGAEIREFVRSYGVQFDLFAKVDVNGSGAHPVWKWLKEKRGGFFGSFIKWNFTKFVVNREGAPVLRFGPKENPLHTNDFPLYTEAIKFFNHSESMVRIAVRTLTLNVYKVDDKSMLKFIRDKTAAPYFSNLVWFIGNHVLELDACVRQDAGHQSQGRLSDLVAEHLDHMHYLNDILCLSIKTLNEVLVDHLVHRLLVPLYVFSLTTRRRLEHLVQSSTSSFDSEESDILGLPNRPRVDSVVSLFLLSQVFLIIAHVPLARALAKIIFHGNMEIFWTDSRLWRSPPVEQTTASRCSPLVFSPPAESLEDSLREGGAKSPSSSPVPDGAVEQLSAEDEFVTVAQSAEARCDVEHVMQGMNITDEEKEQQMASLEVDSGTASGVSGFTLSSRPFLEAILNALEVTEDDYSALFSLCLIHSMLANEGLAEAEFFAASDGGSQPSPKRNSPFSTAELTADAKFWFSIHLIDRLVKLLCASSFPNSKLRLATIELGVQLLVKVAADRHLVVDKCKTLVQDSQLAALEGAKEEATLQLRNFYKSEEIFLDMFEDEYNELKSRPLNVEQLMMDAKLLLPPTPTPMTGIEFSKRLPCGEVERTRRAIRVFFLLRDLTLNLCGEPETELPLTNLQQCYHVNDVLDLNNSDIIGCVMVTKDRPAKIRRYLAIESLQLIVVEPHPRKLGWGVANFVGFLQDMEVTGDRDDSRSLHVVFSRSGETGAKPAKGPVMTAKFLFEDHIRCMAAKQKLTKGRQLARQRKLQQIAKVLELPGEVTSRKSSSSSSFSLSMSSVHRFDPRARRGLHRCNAVDVTHTPGRSSSVRHMETSSPQRMFRLGMQRVPGSAAPATAVVSNMRQHSPNRNKFNTIRAEDVSPVEEALSVECGISGQRVKATSASTDLRVGLVNGSERGSDLTASQSGDSDFVTGGFQGLCLTSVSDADSDKDEPRMIPLSQVRARFRRPDSPVVDAVVDVDERVPSGFAKSSLKYGYKESRTGSFPYEEHQQQPMMARLNRGRSRHSSGCEDAEFSDTNRNSPNPMVFVPCLVNERLFKCESCSFFSCGYPRQKPVRGGKKKNWETDCLKTWAIVWRTNSSVKETVVGEQFGLKFCFMRKSLMCVGQCGYFYAQVMDLSVDRNTNGLIGNTLEALLSSCASTRNYAESQLKAFEVVEDFGIHLASIALDNTGFQPVAMRQIASVLLHQYIDAHWNSASGKFVKPETPEEIKHRLRSILPLGLSDTESKVRTSVAFAIASIAVWDWPDDWPNLAALLVEHENVTSEFVQGSMQVLCDMSRNISSESQMLEFVPLVIPHLYRVFAEREKYGSETRLQSVSTFTRMVESIVKLGESDKDCAKAFLYPVVPSFSAALVSALEEPGDDLELRAEILTCLKVLVKSCPKLMSHYAVQVLQPVWKALTQCADFYCQGTEGSTADGLEEFIYALFNFVAELVQSAKFRTSVVSSLPDLMYYVLKYMQITDDQVAVWSSDVEKFVEDEDEESFTYSVRIAAQCMLLNLFEDLGSESKEALFLGMKRHLDDAGKMFETDPRGHWWKVHESAFLAVGVVHEFVADADSAPFLRELVDNYVSHDLSLRGYPFLHARCLWLTSRLVKILPVETARNFLGAVVSTLQPSNVAVMRVSAAAALYGFATCAGLAVDFRQALPTIMEQLLQLCTGYDEAVMCLTLEQLPHCLAADAKFTAHIEPRITSLLMDVFSKRSNDPVMASLCEELFTVLAKNSLCRAAMEEKLVPHFSAVLCAEGSPENTPAMKRVILKVLRCFVRHSRVPLSRLLMNEAFPAVVQAVLNTEDEAHTTVAGCECLQAFVSVSPEQVIGASGLQHLMHVATHLLNLRTAEGCGSVVGRLVTVMFTKCGSQLSDEHVDHLLKAVLTKMQTCQTQAVMQTLLMVFAYVMLHQLEVGINFLSAVPGPTGKSALDYVLQEWCARHCLFSGSYEIKVSTAALFRVFEHGVRTEDKHLTAIFFAKEGVPILAKIFKILVDQLAVCRSLRLAKNGVSFNGMQYLTGAFEESDNGWEDDDDDEEEDGLDVNSGKKCGGETTACMTLDQVLSDEGNRKLAQIVMNEVDGDSEEECDDPDVLADPLNAVDLEKFIRKRLQEFSRQRSFHSFACQLGPLERRILEKCIEEPV</sequence>
<dbReference type="EMBL" id="OA882162">
    <property type="protein sequence ID" value="CAD7273384.1"/>
    <property type="molecule type" value="Genomic_DNA"/>
</dbReference>
<dbReference type="InterPro" id="IPR036249">
    <property type="entry name" value="Thioredoxin-like_sf"/>
</dbReference>
<evidence type="ECO:0000259" key="9">
    <source>
        <dbReference type="PROSITE" id="PS50166"/>
    </source>
</evidence>
<dbReference type="GO" id="GO:0016197">
    <property type="term" value="P:endosomal transport"/>
    <property type="evidence" value="ECO:0007669"/>
    <property type="project" value="TreeGrafter"/>
</dbReference>
<dbReference type="GO" id="GO:0006886">
    <property type="term" value="P:intracellular protein transport"/>
    <property type="evidence" value="ECO:0007669"/>
    <property type="project" value="InterPro"/>
</dbReference>
<keyword evidence="4 7" id="KW-0575">Peroxidase</keyword>
<dbReference type="Pfam" id="PF19439">
    <property type="entry name" value="CLEC16A_C"/>
    <property type="match status" value="1"/>
</dbReference>
<dbReference type="Pfam" id="PF00255">
    <property type="entry name" value="GSHPx"/>
    <property type="match status" value="1"/>
</dbReference>
<dbReference type="Gene3D" id="3.40.30.10">
    <property type="entry name" value="Glutaredoxin"/>
    <property type="match status" value="1"/>
</dbReference>
<dbReference type="GO" id="GO:0031267">
    <property type="term" value="F:small GTPase binding"/>
    <property type="evidence" value="ECO:0007669"/>
    <property type="project" value="InterPro"/>
</dbReference>
<gene>
    <name evidence="10" type="ORF">NMOB1V02_LOCUS1275</name>
</gene>
<dbReference type="EMBL" id="CAJPEX010000125">
    <property type="protein sequence ID" value="CAG0913536.1"/>
    <property type="molecule type" value="Genomic_DNA"/>
</dbReference>